<comment type="caution">
    <text evidence="1">The sequence shown here is derived from an EMBL/GenBank/DDBJ whole genome shotgun (WGS) entry which is preliminary data.</text>
</comment>
<evidence type="ECO:0000313" key="2">
    <source>
        <dbReference type="Proteomes" id="UP000187412"/>
    </source>
</evidence>
<organism evidence="1 2">
    <name type="scientific">Paenibacillus borealis</name>
    <dbReference type="NCBI Taxonomy" id="160799"/>
    <lineage>
        <taxon>Bacteria</taxon>
        <taxon>Bacillati</taxon>
        <taxon>Bacillota</taxon>
        <taxon>Bacilli</taxon>
        <taxon>Bacillales</taxon>
        <taxon>Paenibacillaceae</taxon>
        <taxon>Paenibacillus</taxon>
    </lineage>
</organism>
<dbReference type="SUPFAM" id="SSF55729">
    <property type="entry name" value="Acyl-CoA N-acyltransferases (Nat)"/>
    <property type="match status" value="1"/>
</dbReference>
<name>A0ABX3HNY6_PAEBO</name>
<dbReference type="PANTHER" id="PTHR31143">
    <property type="match status" value="1"/>
</dbReference>
<dbReference type="InterPro" id="IPR027365">
    <property type="entry name" value="GNAT_acetyltra_YdfB-like"/>
</dbReference>
<keyword evidence="2" id="KW-1185">Reference proteome</keyword>
<accession>A0ABX3HNY6</accession>
<dbReference type="InterPro" id="IPR016181">
    <property type="entry name" value="Acyl_CoA_acyltransferase"/>
</dbReference>
<dbReference type="Pfam" id="PF12746">
    <property type="entry name" value="GNAT_acetyltran"/>
    <property type="match status" value="1"/>
</dbReference>
<dbReference type="RefSeq" id="WP_076109346.1">
    <property type="nucleotide sequence ID" value="NZ_MPTB01000003.1"/>
</dbReference>
<protein>
    <recommendedName>
        <fullName evidence="3">N-acetyltransferase domain-containing protein</fullName>
    </recommendedName>
</protein>
<gene>
    <name evidence="1" type="ORF">BSK56_03565</name>
</gene>
<dbReference type="EMBL" id="MPTB01000003">
    <property type="protein sequence ID" value="OMD52493.1"/>
    <property type="molecule type" value="Genomic_DNA"/>
</dbReference>
<dbReference type="Gene3D" id="3.40.630.30">
    <property type="match status" value="1"/>
</dbReference>
<evidence type="ECO:0000313" key="1">
    <source>
        <dbReference type="EMBL" id="OMD52493.1"/>
    </source>
</evidence>
<proteinExistence type="predicted"/>
<evidence type="ECO:0008006" key="3">
    <source>
        <dbReference type="Google" id="ProtNLM"/>
    </source>
</evidence>
<dbReference type="Proteomes" id="UP000187412">
    <property type="component" value="Unassembled WGS sequence"/>
</dbReference>
<reference evidence="1 2" key="1">
    <citation type="submission" date="2016-10" db="EMBL/GenBank/DDBJ databases">
        <title>Paenibacillus species isolates.</title>
        <authorList>
            <person name="Beno S.M."/>
        </authorList>
    </citation>
    <scope>NUCLEOTIDE SEQUENCE [LARGE SCALE GENOMIC DNA]</scope>
    <source>
        <strain evidence="1 2">FSL H7-0744</strain>
    </source>
</reference>
<sequence>MKELNYEEYEILESLFNQKKQHIPALSVLRGSYPGRVFTDVTERPTLAIVWATGRWMYAAGDINPEQNKEAVKLFLQDVVLPDCKAQNRSWFEIYTDDSREWETLFLGGMDKLNKWNVDKHLESVYVFHPEQFNRRQQYAKPDITSNLRIELSEYPILPDAYHHLPYVHTKFAEQRTCGAAVKLGERTLSICKNNGFTAGREYFIDVDTFEAAERNKGYAEQAATALIDYYLIRGMIPLWETTHDNHPSHRLASKLGFAPVEQYPVFSFVRR</sequence>
<dbReference type="PANTHER" id="PTHR31143:SF2">
    <property type="entry name" value="FR47-LIKE DOMAIN-CONTAINING PROTEIN-RELATED"/>
    <property type="match status" value="1"/>
</dbReference>